<organism evidence="1 2">
    <name type="scientific">Trichlorobacter ammonificans</name>
    <dbReference type="NCBI Taxonomy" id="2916410"/>
    <lineage>
        <taxon>Bacteria</taxon>
        <taxon>Pseudomonadati</taxon>
        <taxon>Thermodesulfobacteriota</taxon>
        <taxon>Desulfuromonadia</taxon>
        <taxon>Geobacterales</taxon>
        <taxon>Geobacteraceae</taxon>
        <taxon>Trichlorobacter</taxon>
    </lineage>
</organism>
<proteinExistence type="predicted"/>
<dbReference type="SUPFAM" id="SSF46785">
    <property type="entry name" value="Winged helix' DNA-binding domain"/>
    <property type="match status" value="1"/>
</dbReference>
<protein>
    <submittedName>
        <fullName evidence="1">Winged helix-turn-helix DNA-binding</fullName>
    </submittedName>
</protein>
<evidence type="ECO:0000313" key="2">
    <source>
        <dbReference type="Proteomes" id="UP001295463"/>
    </source>
</evidence>
<evidence type="ECO:0000313" key="1">
    <source>
        <dbReference type="EMBL" id="CAH2032037.1"/>
    </source>
</evidence>
<gene>
    <name evidence="1" type="ORF">GEAMG1_2201</name>
</gene>
<reference evidence="1 2" key="1">
    <citation type="submission" date="2022-03" db="EMBL/GenBank/DDBJ databases">
        <authorList>
            <person name="Koch H."/>
        </authorList>
    </citation>
    <scope>NUCLEOTIDE SEQUENCE [LARGE SCALE GENOMIC DNA]</scope>
    <source>
        <strain evidence="1 2">G1</strain>
    </source>
</reference>
<accession>A0ABN8HKB8</accession>
<name>A0ABN8HKB8_9BACT</name>
<dbReference type="GO" id="GO:0003677">
    <property type="term" value="F:DNA binding"/>
    <property type="evidence" value="ECO:0007669"/>
    <property type="project" value="UniProtKB-KW"/>
</dbReference>
<dbReference type="Proteomes" id="UP001295463">
    <property type="component" value="Chromosome"/>
</dbReference>
<dbReference type="Gene3D" id="1.10.10.10">
    <property type="entry name" value="Winged helix-like DNA-binding domain superfamily/Winged helix DNA-binding domain"/>
    <property type="match status" value="1"/>
</dbReference>
<keyword evidence="2" id="KW-1185">Reference proteome</keyword>
<dbReference type="RefSeq" id="WP_305732817.1">
    <property type="nucleotide sequence ID" value="NZ_OW150024.1"/>
</dbReference>
<sequence length="206" mass="22375">MNEKSTGSLDTYTIFRLLCTLAADGSLSQRDLARRLGCALGLVNAYLKTAATKGWIKARELGGNRSAYQVTAKGNNELRRLALQHARNLDDLFSIVADEYQRAIQPLHDEGVERVALCGLDGVSIIPWQALQEAGIDVTVVMDSQGIGRRFMGKEVVSLAHALLGGRYRVVIGSLNRAEQLHQALCDLGVDADTIVVPPSFLGKRS</sequence>
<dbReference type="EMBL" id="OW150024">
    <property type="protein sequence ID" value="CAH2032037.1"/>
    <property type="molecule type" value="Genomic_DNA"/>
</dbReference>
<keyword evidence="1" id="KW-0238">DNA-binding</keyword>
<dbReference type="InterPro" id="IPR036390">
    <property type="entry name" value="WH_DNA-bd_sf"/>
</dbReference>
<dbReference type="Pfam" id="PF13412">
    <property type="entry name" value="HTH_24"/>
    <property type="match status" value="1"/>
</dbReference>
<dbReference type="InterPro" id="IPR036388">
    <property type="entry name" value="WH-like_DNA-bd_sf"/>
</dbReference>